<proteinExistence type="predicted"/>
<sequence>MSNDCWGGYKEPTARTNEQIFSSLYELTPVGRWTELQYRLSESYIDMLVFAVIGPITQILLVEANKGNVLQLSVRESEVVNCRRLTVCKKVGAIALDEAGNLFIANRASSSIQLVDTVRWITTCNVALTDKFTPHFSASGGLILIPVKGAVRLQRCSFLLGYV</sequence>
<evidence type="ECO:0000313" key="2">
    <source>
        <dbReference type="Proteomes" id="UP000053766"/>
    </source>
</evidence>
<dbReference type="AlphaFoldDB" id="A0A0D8XNQ3"/>
<keyword evidence="2" id="KW-1185">Reference proteome</keyword>
<gene>
    <name evidence="1" type="ORF">DICVIV_09967</name>
</gene>
<reference evidence="1 2" key="1">
    <citation type="submission" date="2013-11" db="EMBL/GenBank/DDBJ databases">
        <title>Draft genome of the bovine lungworm Dictyocaulus viviparus.</title>
        <authorList>
            <person name="Mitreva M."/>
        </authorList>
    </citation>
    <scope>NUCLEOTIDE SEQUENCE [LARGE SCALE GENOMIC DNA]</scope>
    <source>
        <strain evidence="1 2">HannoverDv2000</strain>
    </source>
</reference>
<organism evidence="1 2">
    <name type="scientific">Dictyocaulus viviparus</name>
    <name type="common">Bovine lungworm</name>
    <dbReference type="NCBI Taxonomy" id="29172"/>
    <lineage>
        <taxon>Eukaryota</taxon>
        <taxon>Metazoa</taxon>
        <taxon>Ecdysozoa</taxon>
        <taxon>Nematoda</taxon>
        <taxon>Chromadorea</taxon>
        <taxon>Rhabditida</taxon>
        <taxon>Rhabditina</taxon>
        <taxon>Rhabditomorpha</taxon>
        <taxon>Strongyloidea</taxon>
        <taxon>Metastrongylidae</taxon>
        <taxon>Dictyocaulus</taxon>
    </lineage>
</organism>
<name>A0A0D8XNQ3_DICVI</name>
<reference evidence="2" key="2">
    <citation type="journal article" date="2016" name="Sci. Rep.">
        <title>Dictyocaulus viviparus genome, variome and transcriptome elucidate lungworm biology and support future intervention.</title>
        <authorList>
            <person name="McNulty S.N."/>
            <person name="Strube C."/>
            <person name="Rosa B.A."/>
            <person name="Martin J.C."/>
            <person name="Tyagi R."/>
            <person name="Choi Y.J."/>
            <person name="Wang Q."/>
            <person name="Hallsworth Pepin K."/>
            <person name="Zhang X."/>
            <person name="Ozersky P."/>
            <person name="Wilson R.K."/>
            <person name="Sternberg P.W."/>
            <person name="Gasser R.B."/>
            <person name="Mitreva M."/>
        </authorList>
    </citation>
    <scope>NUCLEOTIDE SEQUENCE [LARGE SCALE GENOMIC DNA]</scope>
    <source>
        <strain evidence="2">HannoverDv2000</strain>
    </source>
</reference>
<evidence type="ECO:0008006" key="3">
    <source>
        <dbReference type="Google" id="ProtNLM"/>
    </source>
</evidence>
<evidence type="ECO:0000313" key="1">
    <source>
        <dbReference type="EMBL" id="KJH44011.1"/>
    </source>
</evidence>
<accession>A0A0D8XNQ3</accession>
<protein>
    <recommendedName>
        <fullName evidence="3">NHL repeat protein</fullName>
    </recommendedName>
</protein>
<dbReference type="EMBL" id="KN716507">
    <property type="protein sequence ID" value="KJH44011.1"/>
    <property type="molecule type" value="Genomic_DNA"/>
</dbReference>
<dbReference type="Proteomes" id="UP000053766">
    <property type="component" value="Unassembled WGS sequence"/>
</dbReference>
<dbReference type="OrthoDB" id="5861088at2759"/>